<dbReference type="CDD" id="cd00060">
    <property type="entry name" value="FHA"/>
    <property type="match status" value="1"/>
</dbReference>
<organism evidence="2 3">
    <name type="scientific">Pseudomonas mosselii</name>
    <dbReference type="NCBI Taxonomy" id="78327"/>
    <lineage>
        <taxon>Bacteria</taxon>
        <taxon>Pseudomonadati</taxon>
        <taxon>Pseudomonadota</taxon>
        <taxon>Gammaproteobacteria</taxon>
        <taxon>Pseudomonadales</taxon>
        <taxon>Pseudomonadaceae</taxon>
        <taxon>Pseudomonas</taxon>
    </lineage>
</organism>
<name>A0A5R8ZFR0_9PSED</name>
<evidence type="ECO:0000313" key="2">
    <source>
        <dbReference type="EMBL" id="TLP64603.1"/>
    </source>
</evidence>
<dbReference type="OrthoDB" id="273564at2"/>
<dbReference type="EMBL" id="VAUO01000001">
    <property type="protein sequence ID" value="TLP64603.1"/>
    <property type="molecule type" value="Genomic_DNA"/>
</dbReference>
<dbReference type="InterPro" id="IPR008984">
    <property type="entry name" value="SMAD_FHA_dom_sf"/>
</dbReference>
<comment type="caution">
    <text evidence="2">The sequence shown here is derived from an EMBL/GenBank/DDBJ whole genome shotgun (WGS) entry which is preliminary data.</text>
</comment>
<proteinExistence type="predicted"/>
<dbReference type="Proteomes" id="UP000309819">
    <property type="component" value="Unassembled WGS sequence"/>
</dbReference>
<dbReference type="InterPro" id="IPR000253">
    <property type="entry name" value="FHA_dom"/>
</dbReference>
<dbReference type="SUPFAM" id="SSF49879">
    <property type="entry name" value="SMAD/FHA domain"/>
    <property type="match status" value="1"/>
</dbReference>
<reference evidence="2 3" key="1">
    <citation type="submission" date="2019-05" db="EMBL/GenBank/DDBJ databases">
        <title>Pseudomonas sp. SC006 isolated from lettuce that can produce HBGAs.</title>
        <authorList>
            <person name="Wang D."/>
            <person name="Liao N."/>
            <person name="Liu D."/>
            <person name="Zhang Z."/>
            <person name="Zou S."/>
        </authorList>
    </citation>
    <scope>NUCLEOTIDE SEQUENCE [LARGE SCALE GENOMIC DNA]</scope>
    <source>
        <strain evidence="2 3">SC006</strain>
    </source>
</reference>
<protein>
    <submittedName>
        <fullName evidence="2">FHA domain-containing protein</fullName>
    </submittedName>
</protein>
<dbReference type="Gene3D" id="2.60.200.20">
    <property type="match status" value="1"/>
</dbReference>
<dbReference type="Pfam" id="PF00498">
    <property type="entry name" value="FHA"/>
    <property type="match status" value="1"/>
</dbReference>
<accession>A0A5R8ZFR0</accession>
<evidence type="ECO:0000259" key="1">
    <source>
        <dbReference type="Pfam" id="PF00498"/>
    </source>
</evidence>
<dbReference type="AlphaFoldDB" id="A0A5R8ZFR0"/>
<feature type="domain" description="FHA" evidence="1">
    <location>
        <begin position="31"/>
        <end position="96"/>
    </location>
</feature>
<gene>
    <name evidence="2" type="ORF">FEM01_00020</name>
</gene>
<sequence length="185" mass="20441">MSTLILSITNLDQLQHNVTARHEFDRAGGTVGCARATWLINDREQGVAPIHCEIRWIEGGFCVIDCCERTYLNDNLDSLGALSPRRLLEGDLLRVGAYRLLVQLSQADARSLEELFNADVRVLDRLILDAPAQHWLPKSTAVPEVAEICSVFDPGMGNDPLAALEAVTRPVQENPLDRLIAGERS</sequence>
<dbReference type="RefSeq" id="WP_138217246.1">
    <property type="nucleotide sequence ID" value="NZ_VAUO01000001.1"/>
</dbReference>
<keyword evidence="3" id="KW-1185">Reference proteome</keyword>
<evidence type="ECO:0000313" key="3">
    <source>
        <dbReference type="Proteomes" id="UP000309819"/>
    </source>
</evidence>